<evidence type="ECO:0000256" key="6">
    <source>
        <dbReference type="ARBA" id="ARBA00022842"/>
    </source>
</evidence>
<gene>
    <name evidence="9 12" type="primary">eno</name>
    <name evidence="12" type="ORF">P4R38_19530</name>
</gene>
<dbReference type="Pfam" id="PF00113">
    <property type="entry name" value="Enolase_C"/>
    <property type="match status" value="1"/>
</dbReference>
<evidence type="ECO:0000256" key="4">
    <source>
        <dbReference type="ARBA" id="ARBA00017068"/>
    </source>
</evidence>
<dbReference type="PROSITE" id="PS00164">
    <property type="entry name" value="ENOLASE"/>
    <property type="match status" value="1"/>
</dbReference>
<dbReference type="InterPro" id="IPR020810">
    <property type="entry name" value="Enolase_C"/>
</dbReference>
<comment type="cofactor">
    <cofactor evidence="9">
        <name>Mg(2+)</name>
        <dbReference type="ChEBI" id="CHEBI:18420"/>
    </cofactor>
    <text evidence="9">Binds a second Mg(2+) ion via substrate during catalysis.</text>
</comment>
<dbReference type="PRINTS" id="PR00148">
    <property type="entry name" value="ENOLASE"/>
</dbReference>
<dbReference type="SMART" id="SM01192">
    <property type="entry name" value="Enolase_C"/>
    <property type="match status" value="1"/>
</dbReference>
<feature type="binding site" evidence="9">
    <location>
        <position position="242"/>
    </location>
    <ligand>
        <name>Mg(2+)</name>
        <dbReference type="ChEBI" id="CHEBI:18420"/>
    </ligand>
</feature>
<dbReference type="Pfam" id="PF03952">
    <property type="entry name" value="Enolase_N"/>
    <property type="match status" value="1"/>
</dbReference>
<evidence type="ECO:0000259" key="10">
    <source>
        <dbReference type="SMART" id="SM01192"/>
    </source>
</evidence>
<dbReference type="InterPro" id="IPR020809">
    <property type="entry name" value="Enolase_CS"/>
</dbReference>
<dbReference type="EC" id="4.2.1.11" evidence="3 9"/>
<dbReference type="SUPFAM" id="SSF51604">
    <property type="entry name" value="Enolase C-terminal domain-like"/>
    <property type="match status" value="1"/>
</dbReference>
<feature type="binding site" evidence="9">
    <location>
        <position position="283"/>
    </location>
    <ligand>
        <name>Mg(2+)</name>
        <dbReference type="ChEBI" id="CHEBI:18420"/>
    </ligand>
</feature>
<dbReference type="EMBL" id="JAROAV010000056">
    <property type="protein sequence ID" value="MDF8266447.1"/>
    <property type="molecule type" value="Genomic_DNA"/>
</dbReference>
<feature type="binding site" evidence="9">
    <location>
        <position position="335"/>
    </location>
    <ligand>
        <name>(2R)-2-phosphoglycerate</name>
        <dbReference type="ChEBI" id="CHEBI:58289"/>
    </ligand>
</feature>
<dbReference type="GO" id="GO:0004634">
    <property type="term" value="F:phosphopyruvate hydratase activity"/>
    <property type="evidence" value="ECO:0007669"/>
    <property type="project" value="UniProtKB-EC"/>
</dbReference>
<dbReference type="SMART" id="SM01193">
    <property type="entry name" value="Enolase_N"/>
    <property type="match status" value="1"/>
</dbReference>
<name>A0ABT6CDG1_9MICO</name>
<keyword evidence="6 9" id="KW-0460">Magnesium</keyword>
<feature type="binding site" evidence="9">
    <location>
        <position position="163"/>
    </location>
    <ligand>
        <name>(2R)-2-phosphoglycerate</name>
        <dbReference type="ChEBI" id="CHEBI:58289"/>
    </ligand>
</feature>
<dbReference type="PANTHER" id="PTHR11902">
    <property type="entry name" value="ENOLASE"/>
    <property type="match status" value="1"/>
</dbReference>
<dbReference type="SUPFAM" id="SSF54826">
    <property type="entry name" value="Enolase N-terminal domain-like"/>
    <property type="match status" value="1"/>
</dbReference>
<keyword evidence="7 9" id="KW-0324">Glycolysis</keyword>
<feature type="binding site" evidence="9">
    <location>
        <position position="365"/>
    </location>
    <ligand>
        <name>(2R)-2-phosphoglycerate</name>
        <dbReference type="ChEBI" id="CHEBI:58289"/>
    </ligand>
</feature>
<dbReference type="Gene3D" id="3.20.20.120">
    <property type="entry name" value="Enolase-like C-terminal domain"/>
    <property type="match status" value="1"/>
</dbReference>
<evidence type="ECO:0000256" key="5">
    <source>
        <dbReference type="ARBA" id="ARBA00022525"/>
    </source>
</evidence>
<evidence type="ECO:0000256" key="1">
    <source>
        <dbReference type="ARBA" id="ARBA00005031"/>
    </source>
</evidence>
<accession>A0ABT6CDG1</accession>
<evidence type="ECO:0000313" key="12">
    <source>
        <dbReference type="EMBL" id="MDF8266447.1"/>
    </source>
</evidence>
<comment type="caution">
    <text evidence="12">The sequence shown here is derived from an EMBL/GenBank/DDBJ whole genome shotgun (WGS) entry which is preliminary data.</text>
</comment>
<keyword evidence="9" id="KW-0479">Metal-binding</keyword>
<reference evidence="12 13" key="1">
    <citation type="submission" date="2023-03" db="EMBL/GenBank/DDBJ databases">
        <title>YIM 133296 draft genome.</title>
        <authorList>
            <person name="Xiong L."/>
        </authorList>
    </citation>
    <scope>NUCLEOTIDE SEQUENCE [LARGE SCALE GENOMIC DNA]</scope>
    <source>
        <strain evidence="12 13">YIM 133296</strain>
    </source>
</reference>
<comment type="catalytic activity">
    <reaction evidence="9">
        <text>(2R)-2-phosphoglycerate = phosphoenolpyruvate + H2O</text>
        <dbReference type="Rhea" id="RHEA:10164"/>
        <dbReference type="ChEBI" id="CHEBI:15377"/>
        <dbReference type="ChEBI" id="CHEBI:58289"/>
        <dbReference type="ChEBI" id="CHEBI:58702"/>
        <dbReference type="EC" id="4.2.1.11"/>
    </reaction>
</comment>
<comment type="similarity">
    <text evidence="2 9">Belongs to the enolase family.</text>
</comment>
<evidence type="ECO:0000256" key="2">
    <source>
        <dbReference type="ARBA" id="ARBA00009604"/>
    </source>
</evidence>
<feature type="domain" description="Enolase C-terminal TIM barrel" evidence="10">
    <location>
        <begin position="139"/>
        <end position="423"/>
    </location>
</feature>
<dbReference type="PANTHER" id="PTHR11902:SF1">
    <property type="entry name" value="ENOLASE"/>
    <property type="match status" value="1"/>
</dbReference>
<feature type="binding site" evidence="9">
    <location>
        <position position="364"/>
    </location>
    <ligand>
        <name>(2R)-2-phosphoglycerate</name>
        <dbReference type="ChEBI" id="CHEBI:58289"/>
    </ligand>
</feature>
<dbReference type="SFLD" id="SFLDG00178">
    <property type="entry name" value="enolase"/>
    <property type="match status" value="1"/>
</dbReference>
<dbReference type="HAMAP" id="MF_00318">
    <property type="entry name" value="Enolase"/>
    <property type="match status" value="1"/>
</dbReference>
<dbReference type="InterPro" id="IPR036849">
    <property type="entry name" value="Enolase-like_C_sf"/>
</dbReference>
<evidence type="ECO:0000256" key="3">
    <source>
        <dbReference type="ARBA" id="ARBA00012058"/>
    </source>
</evidence>
<evidence type="ECO:0000256" key="8">
    <source>
        <dbReference type="ARBA" id="ARBA00023239"/>
    </source>
</evidence>
<evidence type="ECO:0000313" key="13">
    <source>
        <dbReference type="Proteomes" id="UP001528912"/>
    </source>
</evidence>
<dbReference type="RefSeq" id="WP_277193652.1">
    <property type="nucleotide sequence ID" value="NZ_JAROAV010000056.1"/>
</dbReference>
<dbReference type="PIRSF" id="PIRSF001400">
    <property type="entry name" value="Enolase"/>
    <property type="match status" value="1"/>
</dbReference>
<comment type="function">
    <text evidence="9">Catalyzes the reversible conversion of 2-phosphoglycerate (2-PG) into phosphoenolpyruvate (PEP). It is essential for the degradation of carbohydrates via glycolysis.</text>
</comment>
<sequence length="426" mass="45109">MATIEAIGAREILDSRGNPTVEVEVALDDGTISRAAVPSGASTGQFEAVERRDGDQKRYGGKGVEDAVDAVIEQIGPALLGFEASEQRLIDAEMLSLDGTDNKGSIGANAILGVSLAVAKAAADSAELPLFRYVGGPNAHVLPVPMMNILNGGAHADSNVDIQEFMIAPIGAESFREALRWGAEVYHALKSVLKDRGLSTGLGDEGGFAPDLESNRAALDLIVEAITKAGYEPGKQIALALDVAASEFHDKGSYTFEGQQKSAQEMSAYYAELVDAYPLVSIEDPLDEEDWDGWAHITAELGDKVQLVGDDLFVTNPTRLQKGIDTSTANSLLVKVNQIGTLSETLDAVSLASRSGYTSMMSHRSGETEDTTIADLAVATNCGQIKTGAPARSDRVAKYNQLLRIEEELDDAAVYAGASAFPRFKG</sequence>
<feature type="active site" description="Proton donor" evidence="9">
    <location>
        <position position="205"/>
    </location>
</feature>
<evidence type="ECO:0000256" key="9">
    <source>
        <dbReference type="HAMAP-Rule" id="MF_00318"/>
    </source>
</evidence>
<dbReference type="CDD" id="cd03313">
    <property type="entry name" value="enolase"/>
    <property type="match status" value="1"/>
</dbReference>
<feature type="active site" description="Proton acceptor" evidence="9">
    <location>
        <position position="335"/>
    </location>
</feature>
<evidence type="ECO:0000256" key="7">
    <source>
        <dbReference type="ARBA" id="ARBA00023152"/>
    </source>
</evidence>
<protein>
    <recommendedName>
        <fullName evidence="4 9">Enolase</fullName>
        <ecNumber evidence="3 9">4.2.1.11</ecNumber>
    </recommendedName>
    <alternativeName>
        <fullName evidence="9">2-phospho-D-glycerate hydro-lyase</fullName>
    </alternativeName>
    <alternativeName>
        <fullName evidence="9">2-phosphoglycerate dehydratase</fullName>
    </alternativeName>
</protein>
<comment type="pathway">
    <text evidence="1 9">Carbohydrate degradation; glycolysis; pyruvate from D-glyceraldehyde 3-phosphate: step 4/5.</text>
</comment>
<comment type="subcellular location">
    <subcellularLocation>
        <location evidence="9">Cytoplasm</location>
    </subcellularLocation>
    <subcellularLocation>
        <location evidence="9">Secreted</location>
    </subcellularLocation>
    <subcellularLocation>
        <location evidence="9">Cell surface</location>
    </subcellularLocation>
    <text evidence="9">Fractions of enolase are present in both the cytoplasm and on the cell surface.</text>
</comment>
<feature type="binding site" evidence="9">
    <location>
        <position position="386"/>
    </location>
    <ligand>
        <name>(2R)-2-phosphoglycerate</name>
        <dbReference type="ChEBI" id="CHEBI:58289"/>
    </ligand>
</feature>
<keyword evidence="13" id="KW-1185">Reference proteome</keyword>
<keyword evidence="9" id="KW-0963">Cytoplasm</keyword>
<dbReference type="SFLD" id="SFLDS00001">
    <property type="entry name" value="Enolase"/>
    <property type="match status" value="1"/>
</dbReference>
<keyword evidence="8 9" id="KW-0456">Lyase</keyword>
<dbReference type="Gene3D" id="3.30.390.10">
    <property type="entry name" value="Enolase-like, N-terminal domain"/>
    <property type="match status" value="1"/>
</dbReference>
<keyword evidence="5 9" id="KW-0964">Secreted</keyword>
<evidence type="ECO:0000259" key="11">
    <source>
        <dbReference type="SMART" id="SM01193"/>
    </source>
</evidence>
<feature type="domain" description="Enolase N-terminal" evidence="11">
    <location>
        <begin position="4"/>
        <end position="134"/>
    </location>
</feature>
<dbReference type="InterPro" id="IPR020811">
    <property type="entry name" value="Enolase_N"/>
</dbReference>
<organism evidence="12 13">
    <name type="scientific">Luteipulveratus flavus</name>
    <dbReference type="NCBI Taxonomy" id="3031728"/>
    <lineage>
        <taxon>Bacteria</taxon>
        <taxon>Bacillati</taxon>
        <taxon>Actinomycetota</taxon>
        <taxon>Actinomycetes</taxon>
        <taxon>Micrococcales</taxon>
        <taxon>Dermacoccaceae</taxon>
        <taxon>Luteipulveratus</taxon>
    </lineage>
</organism>
<dbReference type="NCBIfam" id="TIGR01060">
    <property type="entry name" value="eno"/>
    <property type="match status" value="1"/>
</dbReference>
<dbReference type="SFLD" id="SFLDF00002">
    <property type="entry name" value="enolase"/>
    <property type="match status" value="1"/>
</dbReference>
<dbReference type="InterPro" id="IPR000941">
    <property type="entry name" value="Enolase"/>
</dbReference>
<dbReference type="Proteomes" id="UP001528912">
    <property type="component" value="Unassembled WGS sequence"/>
</dbReference>
<proteinExistence type="inferred from homology"/>
<dbReference type="InterPro" id="IPR029017">
    <property type="entry name" value="Enolase-like_N"/>
</dbReference>
<feature type="binding site" evidence="9">
    <location>
        <position position="310"/>
    </location>
    <ligand>
        <name>Mg(2+)</name>
        <dbReference type="ChEBI" id="CHEBI:18420"/>
    </ligand>
</feature>